<dbReference type="InterPro" id="IPR023298">
    <property type="entry name" value="ATPase_P-typ_TM_dom_sf"/>
</dbReference>
<comment type="catalytic activity">
    <reaction evidence="17">
        <text>Mg(2+)(out) + ATP + H2O = Mg(2+)(in) + ADP + phosphate + H(+)</text>
        <dbReference type="Rhea" id="RHEA:10260"/>
        <dbReference type="ChEBI" id="CHEBI:15377"/>
        <dbReference type="ChEBI" id="CHEBI:15378"/>
        <dbReference type="ChEBI" id="CHEBI:18420"/>
        <dbReference type="ChEBI" id="CHEBI:30616"/>
        <dbReference type="ChEBI" id="CHEBI:43474"/>
        <dbReference type="ChEBI" id="CHEBI:456216"/>
        <dbReference type="EC" id="7.2.2.14"/>
    </reaction>
</comment>
<feature type="transmembrane region" description="Helical" evidence="18">
    <location>
        <begin position="274"/>
        <end position="294"/>
    </location>
</feature>
<reference evidence="20 21" key="1">
    <citation type="submission" date="2020-03" db="EMBL/GenBank/DDBJ databases">
        <authorList>
            <person name="Kim M.K."/>
        </authorList>
    </citation>
    <scope>NUCLEOTIDE SEQUENCE [LARGE SCALE GENOMIC DNA]</scope>
    <source>
        <strain evidence="20 21">BT328</strain>
    </source>
</reference>
<dbReference type="InterPro" id="IPR023214">
    <property type="entry name" value="HAD_sf"/>
</dbReference>
<feature type="transmembrane region" description="Helical" evidence="18">
    <location>
        <begin position="773"/>
        <end position="792"/>
    </location>
</feature>
<dbReference type="AlphaFoldDB" id="A0A6G9ART2"/>
<dbReference type="InterPro" id="IPR036412">
    <property type="entry name" value="HAD-like_sf"/>
</dbReference>
<evidence type="ECO:0000256" key="16">
    <source>
        <dbReference type="ARBA" id="ARBA00029806"/>
    </source>
</evidence>
<dbReference type="NCBIfam" id="TIGR01524">
    <property type="entry name" value="ATPase-IIIB_Mg"/>
    <property type="match status" value="1"/>
</dbReference>
<evidence type="ECO:0000256" key="14">
    <source>
        <dbReference type="ARBA" id="ARBA00022989"/>
    </source>
</evidence>
<feature type="transmembrane region" description="Helical" evidence="18">
    <location>
        <begin position="804"/>
        <end position="826"/>
    </location>
</feature>
<keyword evidence="10" id="KW-0547">Nucleotide-binding</keyword>
<evidence type="ECO:0000256" key="4">
    <source>
        <dbReference type="ARBA" id="ARBA00012786"/>
    </source>
</evidence>
<comment type="similarity">
    <text evidence="3">Belongs to the cation transport ATPase (P-type) (TC 3.A.3) family. Type IIIB subfamily.</text>
</comment>
<dbReference type="SFLD" id="SFLDS00003">
    <property type="entry name" value="Haloacid_Dehalogenase"/>
    <property type="match status" value="1"/>
</dbReference>
<dbReference type="PROSITE" id="PS00154">
    <property type="entry name" value="ATPASE_E1_E2"/>
    <property type="match status" value="1"/>
</dbReference>
<dbReference type="KEGG" id="spib:G8759_22095"/>
<evidence type="ECO:0000256" key="6">
    <source>
        <dbReference type="ARBA" id="ARBA00022475"/>
    </source>
</evidence>
<dbReference type="Proteomes" id="UP000501802">
    <property type="component" value="Chromosome"/>
</dbReference>
<keyword evidence="13" id="KW-1278">Translocase</keyword>
<dbReference type="Pfam" id="PF08282">
    <property type="entry name" value="Hydrolase_3"/>
    <property type="match status" value="1"/>
</dbReference>
<feature type="transmembrane region" description="Helical" evidence="18">
    <location>
        <begin position="58"/>
        <end position="76"/>
    </location>
</feature>
<keyword evidence="7" id="KW-0997">Cell inner membrane</keyword>
<dbReference type="PANTHER" id="PTHR42861">
    <property type="entry name" value="CALCIUM-TRANSPORTING ATPASE"/>
    <property type="match status" value="1"/>
</dbReference>
<comment type="subcellular location">
    <subcellularLocation>
        <location evidence="2">Cell inner membrane</location>
        <topology evidence="2">Multi-pass membrane protein</topology>
    </subcellularLocation>
</comment>
<feature type="transmembrane region" description="Helical" evidence="18">
    <location>
        <begin position="82"/>
        <end position="101"/>
    </location>
</feature>
<keyword evidence="21" id="KW-1185">Reference proteome</keyword>
<evidence type="ECO:0000256" key="5">
    <source>
        <dbReference type="ARBA" id="ARBA00013555"/>
    </source>
</evidence>
<dbReference type="SUPFAM" id="SSF56784">
    <property type="entry name" value="HAD-like"/>
    <property type="match status" value="1"/>
</dbReference>
<keyword evidence="9 18" id="KW-0812">Transmembrane</keyword>
<dbReference type="InterPro" id="IPR001757">
    <property type="entry name" value="P_typ_ATPase"/>
</dbReference>
<evidence type="ECO:0000256" key="1">
    <source>
        <dbReference type="ARBA" id="ARBA00003954"/>
    </source>
</evidence>
<dbReference type="Gene3D" id="3.40.50.1000">
    <property type="entry name" value="HAD superfamily/HAD-like"/>
    <property type="match status" value="1"/>
</dbReference>
<dbReference type="Pfam" id="PF00690">
    <property type="entry name" value="Cation_ATPase_N"/>
    <property type="match status" value="1"/>
</dbReference>
<dbReference type="EMBL" id="CP050063">
    <property type="protein sequence ID" value="QIP15120.1"/>
    <property type="molecule type" value="Genomic_DNA"/>
</dbReference>
<feature type="transmembrane region" description="Helical" evidence="18">
    <location>
        <begin position="243"/>
        <end position="262"/>
    </location>
</feature>
<feature type="transmembrane region" description="Helical" evidence="18">
    <location>
        <begin position="673"/>
        <end position="690"/>
    </location>
</feature>
<keyword evidence="15 18" id="KW-0472">Membrane</keyword>
<dbReference type="GO" id="GO:0015444">
    <property type="term" value="F:P-type magnesium transporter activity"/>
    <property type="evidence" value="ECO:0007669"/>
    <property type="project" value="UniProtKB-EC"/>
</dbReference>
<dbReference type="Gene3D" id="1.20.1110.10">
    <property type="entry name" value="Calcium-transporting ATPase, transmembrane domain"/>
    <property type="match status" value="1"/>
</dbReference>
<evidence type="ECO:0000259" key="19">
    <source>
        <dbReference type="SMART" id="SM00831"/>
    </source>
</evidence>
<feature type="transmembrane region" description="Helical" evidence="18">
    <location>
        <begin position="642"/>
        <end position="667"/>
    </location>
</feature>
<evidence type="ECO:0000256" key="18">
    <source>
        <dbReference type="SAM" id="Phobius"/>
    </source>
</evidence>
<dbReference type="InterPro" id="IPR059000">
    <property type="entry name" value="ATPase_P-type_domA"/>
</dbReference>
<dbReference type="GO" id="GO:0005886">
    <property type="term" value="C:plasma membrane"/>
    <property type="evidence" value="ECO:0007669"/>
    <property type="project" value="UniProtKB-SubCell"/>
</dbReference>
<keyword evidence="8" id="KW-0597">Phosphoprotein</keyword>
<dbReference type="InterPro" id="IPR004014">
    <property type="entry name" value="ATPase_P-typ_cation-transptr_N"/>
</dbReference>
<evidence type="ECO:0000256" key="2">
    <source>
        <dbReference type="ARBA" id="ARBA00004429"/>
    </source>
</evidence>
<dbReference type="Gene3D" id="2.70.150.10">
    <property type="entry name" value="Calcium-transporting ATPase, cytoplasmic transduction domain A"/>
    <property type="match status" value="1"/>
</dbReference>
<dbReference type="GO" id="GO:0005524">
    <property type="term" value="F:ATP binding"/>
    <property type="evidence" value="ECO:0007669"/>
    <property type="project" value="UniProtKB-KW"/>
</dbReference>
<evidence type="ECO:0000256" key="11">
    <source>
        <dbReference type="ARBA" id="ARBA00022840"/>
    </source>
</evidence>
<dbReference type="RefSeq" id="WP_167212543.1">
    <property type="nucleotide sequence ID" value="NZ_CP050063.1"/>
</dbReference>
<dbReference type="InterPro" id="IPR006068">
    <property type="entry name" value="ATPase_P-typ_cation-transptr_C"/>
</dbReference>
<protein>
    <recommendedName>
        <fullName evidence="5">Magnesium-transporting ATPase, P-type 1</fullName>
        <ecNumber evidence="4">7.2.2.14</ecNumber>
    </recommendedName>
    <alternativeName>
        <fullName evidence="16">Mg(2+) transport ATPase, P-type 1</fullName>
    </alternativeName>
</protein>
<evidence type="ECO:0000256" key="10">
    <source>
        <dbReference type="ARBA" id="ARBA00022741"/>
    </source>
</evidence>
<dbReference type="EC" id="7.2.2.14" evidence="4"/>
<dbReference type="InterPro" id="IPR006415">
    <property type="entry name" value="P-type_ATPase_IIIB"/>
</dbReference>
<keyword evidence="11" id="KW-0067">ATP-binding</keyword>
<dbReference type="Pfam" id="PF00122">
    <property type="entry name" value="E1-E2_ATPase"/>
    <property type="match status" value="1"/>
</dbReference>
<dbReference type="SUPFAM" id="SSF81653">
    <property type="entry name" value="Calcium ATPase, transduction domain A"/>
    <property type="match status" value="1"/>
</dbReference>
<dbReference type="NCBIfam" id="TIGR01494">
    <property type="entry name" value="ATPase_P-type"/>
    <property type="match status" value="2"/>
</dbReference>
<evidence type="ECO:0000313" key="21">
    <source>
        <dbReference type="Proteomes" id="UP000501802"/>
    </source>
</evidence>
<feature type="domain" description="Cation-transporting P-type ATPase N-terminal" evidence="19">
    <location>
        <begin position="5"/>
        <end position="78"/>
    </location>
</feature>
<dbReference type="SUPFAM" id="SSF81665">
    <property type="entry name" value="Calcium ATPase, transmembrane domain M"/>
    <property type="match status" value="1"/>
</dbReference>
<evidence type="ECO:0000256" key="3">
    <source>
        <dbReference type="ARBA" id="ARBA00008746"/>
    </source>
</evidence>
<dbReference type="SFLD" id="SFLDG00002">
    <property type="entry name" value="C1.7:_P-type_atpase_like"/>
    <property type="match status" value="1"/>
</dbReference>
<keyword evidence="12" id="KW-0460">Magnesium</keyword>
<organism evidence="20 21">
    <name type="scientific">Spirosoma aureum</name>
    <dbReference type="NCBI Taxonomy" id="2692134"/>
    <lineage>
        <taxon>Bacteria</taxon>
        <taxon>Pseudomonadati</taxon>
        <taxon>Bacteroidota</taxon>
        <taxon>Cytophagia</taxon>
        <taxon>Cytophagales</taxon>
        <taxon>Cytophagaceae</taxon>
        <taxon>Spirosoma</taxon>
    </lineage>
</organism>
<evidence type="ECO:0000256" key="12">
    <source>
        <dbReference type="ARBA" id="ARBA00022842"/>
    </source>
</evidence>
<dbReference type="Gene3D" id="3.40.1110.10">
    <property type="entry name" value="Calcium-transporting ATPase, cytoplasmic domain N"/>
    <property type="match status" value="1"/>
</dbReference>
<dbReference type="SUPFAM" id="SSF81660">
    <property type="entry name" value="Metal cation-transporting ATPase, ATP-binding domain N"/>
    <property type="match status" value="1"/>
</dbReference>
<evidence type="ECO:0000256" key="8">
    <source>
        <dbReference type="ARBA" id="ARBA00022553"/>
    </source>
</evidence>
<evidence type="ECO:0000256" key="7">
    <source>
        <dbReference type="ARBA" id="ARBA00022519"/>
    </source>
</evidence>
<name>A0A6G9ART2_9BACT</name>
<evidence type="ECO:0000256" key="9">
    <source>
        <dbReference type="ARBA" id="ARBA00022692"/>
    </source>
</evidence>
<comment type="function">
    <text evidence="1">Mediates magnesium influx to the cytosol.</text>
</comment>
<dbReference type="Pfam" id="PF13246">
    <property type="entry name" value="Cation_ATPase"/>
    <property type="match status" value="1"/>
</dbReference>
<keyword evidence="6" id="KW-1003">Cell membrane</keyword>
<gene>
    <name evidence="20" type="primary">mgtA</name>
    <name evidence="20" type="ORF">G8759_22095</name>
</gene>
<dbReference type="GO" id="GO:0016887">
    <property type="term" value="F:ATP hydrolysis activity"/>
    <property type="evidence" value="ECO:0007669"/>
    <property type="project" value="InterPro"/>
</dbReference>
<dbReference type="SMART" id="SM00831">
    <property type="entry name" value="Cation_ATPase_N"/>
    <property type="match status" value="1"/>
</dbReference>
<dbReference type="InterPro" id="IPR008250">
    <property type="entry name" value="ATPase_P-typ_transduc_dom_A_sf"/>
</dbReference>
<accession>A0A6G9ART2</accession>
<dbReference type="PRINTS" id="PR01836">
    <property type="entry name" value="MGATPASE"/>
</dbReference>
<evidence type="ECO:0000256" key="13">
    <source>
        <dbReference type="ARBA" id="ARBA00022967"/>
    </source>
</evidence>
<keyword evidence="14 18" id="KW-1133">Transmembrane helix</keyword>
<feature type="transmembrane region" description="Helical" evidence="18">
    <location>
        <begin position="744"/>
        <end position="761"/>
    </location>
</feature>
<evidence type="ECO:0000256" key="15">
    <source>
        <dbReference type="ARBA" id="ARBA00023136"/>
    </source>
</evidence>
<dbReference type="SFLD" id="SFLDF00027">
    <property type="entry name" value="p-type_atpase"/>
    <property type="match status" value="1"/>
</dbReference>
<dbReference type="InterPro" id="IPR044492">
    <property type="entry name" value="P_typ_ATPase_HD_dom"/>
</dbReference>
<evidence type="ECO:0000256" key="17">
    <source>
        <dbReference type="ARBA" id="ARBA00047295"/>
    </source>
</evidence>
<sequence length="859" mass="95029">MDNLPFSSPTPEQLYHSLHSSPNGLTAREAAKCIRTQRQQLHTESSFRREFKLLVRQFTNPLVLLLVVAVILSAMLGETSDMLIILAILLVTGFLGFWQELNAGRAIEKLRSMIAMKHTILRDGNEKQVRTEEIVPGDVVIFDAGDIIPADCRILESNELHVDESSLTGETYPVEKMAGTVPDKLPLNQKTNCLWQGTNVISGTARAIAVQTGSQTLFGQMAHSLTQTQETAFEKGIKHFGYFLLRITITLSLVILAANLYFKKPFFDSVLFSLALAIGMAPELLPAIMTFAMSAGAKRMLDKKVIVKKLSSIFNFGEVTILCTDKTGTITEGTATVNDMVNWEGKTDERARLYAYLNASLQKGFTNPIDKAIASLKLSVDDYRKLDEIPYDFIRKRLSIAVQKGEQRFFVTKGALSNILDVCSQVESQPGQSKPINDSVRRSIEARFAAYCQAGYRVLGLAYKVVTTDKISRADETQMTFLGYILLEDPLKESALASLNQLRKLQVAVKIITGDNRFAAMHTAQAIANTTPVILTGDVLDQLTTEALTVKVLQTDVFAEIEPRQKERIIKALQLSGATVAYIGDGINDVAAIHAADVGISTSNAVDVAQEAADFVLLEKDLSVLADGILEGRKSFANSMKYIFITTGATFGNMFSVAGASLLLSFLPMLPKQILLTNLITDLPFLTIASDEVDDDQLTRPLKWDMNQIRNFMIVFGLHSSLFDFITFYTLFQYFHLSGSPFQTGWFIESSITELLILFIIRTRHSCIKSRPGKWLVITGLLALLITIYLPVSPLAPMLGFTVAHVQQVVALILILITYVVTADWLKVLFFRFNKEPQPESGGLPVDVRANHDALVAMP</sequence>
<evidence type="ECO:0000313" key="20">
    <source>
        <dbReference type="EMBL" id="QIP15120.1"/>
    </source>
</evidence>
<dbReference type="InterPro" id="IPR023299">
    <property type="entry name" value="ATPase_P-typ_cyto_dom_N"/>
</dbReference>
<feature type="transmembrane region" description="Helical" evidence="18">
    <location>
        <begin position="711"/>
        <end position="732"/>
    </location>
</feature>
<dbReference type="Pfam" id="PF00689">
    <property type="entry name" value="Cation_ATPase_C"/>
    <property type="match status" value="1"/>
</dbReference>
<proteinExistence type="inferred from homology"/>
<dbReference type="InterPro" id="IPR018303">
    <property type="entry name" value="ATPase_P-typ_P_site"/>
</dbReference>